<feature type="chain" id="PRO_5045286607" description="Major royal jelly protein" evidence="4">
    <location>
        <begin position="23"/>
        <end position="272"/>
    </location>
</feature>
<sequence>MKWLGLLSVIAFCGQEISSVSGFIDPLKPTANRDTATFGPELEVVHEFHQQMPSGVAVSASGRMFVSFPRWANDTRYSVAEIINGKEIPYPSLSMHPEISEIQSANGTDKSFKDFIVSAQTIVLDSQDRLWIIDTGSLHQAKTVNGGSKLLCYDLQTNQLVQSIIFSEPVIHDITYLNDARFDLSRGYAYITDSSNKPGLIIVNLKTGKAWRKFNEHPFTLAAKIIPMIEGIPIQPVIDGVYSYLDAGADGISLNSDGTRLFWSKTQSWRRL</sequence>
<evidence type="ECO:0000256" key="2">
    <source>
        <dbReference type="ARBA" id="ARBA00009127"/>
    </source>
</evidence>
<comment type="caution">
    <text evidence="5">The sequence shown here is derived from an EMBL/GenBank/DDBJ whole genome shotgun (WGS) entry which is preliminary data.</text>
</comment>
<dbReference type="InterPro" id="IPR017996">
    <property type="entry name" value="MRJP/yellow-related"/>
</dbReference>
<dbReference type="EMBL" id="JASJQH010007661">
    <property type="protein sequence ID" value="KAK9703127.1"/>
    <property type="molecule type" value="Genomic_DNA"/>
</dbReference>
<evidence type="ECO:0000256" key="4">
    <source>
        <dbReference type="SAM" id="SignalP"/>
    </source>
</evidence>
<dbReference type="PANTHER" id="PTHR10009">
    <property type="entry name" value="PROTEIN YELLOW-RELATED"/>
    <property type="match status" value="1"/>
</dbReference>
<protein>
    <recommendedName>
        <fullName evidence="7">Major royal jelly protein</fullName>
    </recommendedName>
</protein>
<reference evidence="5 6" key="1">
    <citation type="submission" date="2023-04" db="EMBL/GenBank/DDBJ databases">
        <title>Genome of Basidiobolus ranarum AG-B5.</title>
        <authorList>
            <person name="Stajich J.E."/>
            <person name="Carter-House D."/>
            <person name="Gryganskyi A."/>
        </authorList>
    </citation>
    <scope>NUCLEOTIDE SEQUENCE [LARGE SCALE GENOMIC DNA]</scope>
    <source>
        <strain evidence="5 6">AG-B5</strain>
    </source>
</reference>
<dbReference type="Gene3D" id="2.120.10.30">
    <property type="entry name" value="TolB, C-terminal domain"/>
    <property type="match status" value="1"/>
</dbReference>
<evidence type="ECO:0000313" key="6">
    <source>
        <dbReference type="Proteomes" id="UP001479436"/>
    </source>
</evidence>
<comment type="similarity">
    <text evidence="2">Belongs to the major royal jelly protein family.</text>
</comment>
<keyword evidence="6" id="KW-1185">Reference proteome</keyword>
<proteinExistence type="inferred from homology"/>
<accession>A0ABR2VUT1</accession>
<keyword evidence="3" id="KW-0964">Secreted</keyword>
<dbReference type="Pfam" id="PF03022">
    <property type="entry name" value="MRJP"/>
    <property type="match status" value="1"/>
</dbReference>
<gene>
    <name evidence="5" type="ORF">K7432_010870</name>
</gene>
<keyword evidence="4" id="KW-0732">Signal</keyword>
<evidence type="ECO:0000256" key="1">
    <source>
        <dbReference type="ARBA" id="ARBA00004613"/>
    </source>
</evidence>
<evidence type="ECO:0000313" key="5">
    <source>
        <dbReference type="EMBL" id="KAK9703127.1"/>
    </source>
</evidence>
<comment type="subcellular location">
    <subcellularLocation>
        <location evidence="1">Secreted</location>
    </subcellularLocation>
</comment>
<dbReference type="SUPFAM" id="SSF63825">
    <property type="entry name" value="YWTD domain"/>
    <property type="match status" value="1"/>
</dbReference>
<feature type="signal peptide" evidence="4">
    <location>
        <begin position="1"/>
        <end position="22"/>
    </location>
</feature>
<evidence type="ECO:0000256" key="3">
    <source>
        <dbReference type="ARBA" id="ARBA00022525"/>
    </source>
</evidence>
<name>A0ABR2VUT1_9FUNG</name>
<dbReference type="PANTHER" id="PTHR10009:SF18">
    <property type="entry name" value="PROTEIN YELLOW-LIKE PROTEIN"/>
    <property type="match status" value="1"/>
</dbReference>
<dbReference type="InterPro" id="IPR011042">
    <property type="entry name" value="6-blade_b-propeller_TolB-like"/>
</dbReference>
<dbReference type="Proteomes" id="UP001479436">
    <property type="component" value="Unassembled WGS sequence"/>
</dbReference>
<organism evidence="5 6">
    <name type="scientific">Basidiobolus ranarum</name>
    <dbReference type="NCBI Taxonomy" id="34480"/>
    <lineage>
        <taxon>Eukaryota</taxon>
        <taxon>Fungi</taxon>
        <taxon>Fungi incertae sedis</taxon>
        <taxon>Zoopagomycota</taxon>
        <taxon>Entomophthoromycotina</taxon>
        <taxon>Basidiobolomycetes</taxon>
        <taxon>Basidiobolales</taxon>
        <taxon>Basidiobolaceae</taxon>
        <taxon>Basidiobolus</taxon>
    </lineage>
</organism>
<evidence type="ECO:0008006" key="7">
    <source>
        <dbReference type="Google" id="ProtNLM"/>
    </source>
</evidence>